<proteinExistence type="inferred from homology"/>
<dbReference type="InterPro" id="IPR029044">
    <property type="entry name" value="Nucleotide-diphossugar_trans"/>
</dbReference>
<dbReference type="RefSeq" id="WP_162659976.1">
    <property type="nucleotide sequence ID" value="NZ_LR593887.1"/>
</dbReference>
<keyword evidence="2" id="KW-0328">Glycosyltransferase</keyword>
<evidence type="ECO:0000256" key="3">
    <source>
        <dbReference type="ARBA" id="ARBA00022679"/>
    </source>
</evidence>
<dbReference type="InterPro" id="IPR001173">
    <property type="entry name" value="Glyco_trans_2-like"/>
</dbReference>
<accession>A0A6C2YU96</accession>
<dbReference type="Proteomes" id="UP000464378">
    <property type="component" value="Chromosome"/>
</dbReference>
<dbReference type="PANTHER" id="PTHR43179">
    <property type="entry name" value="RHAMNOSYLTRANSFERASE WBBL"/>
    <property type="match status" value="1"/>
</dbReference>
<sequence length="314" mass="35548">MQSAPEFRPLISVVLVNYNGDRFLADCLDSLARQTWPRHLTEIILVDNASRDGSRDRITRDYPWVRLVPNPTNRGFAGGNNDGFAVAHGDWIALLNNDTIVEPTWLESLATFLLTHPEFTGVASKLVFHSEPTTLNSAGLHLKTDGRGSDRGYEQRDAGQYERPEEVFAGCGAAVLMRRESLDALGGFDERFFLYYEDLDLAWRARHRGDRFAYCPQSLVRHVHCGSTGEGSPLFTYYVERNRVLTAFKNADLPLAILSGIGFLARVVRSGLRMVTRRHDPLSRARFGSFAKALAYLMTHSWRFLADRQAIRRR</sequence>
<dbReference type="Gene3D" id="3.90.550.10">
    <property type="entry name" value="Spore Coat Polysaccharide Biosynthesis Protein SpsA, Chain A"/>
    <property type="match status" value="1"/>
</dbReference>
<dbReference type="PANTHER" id="PTHR43179:SF12">
    <property type="entry name" value="GALACTOFURANOSYLTRANSFERASE GLFT2"/>
    <property type="match status" value="1"/>
</dbReference>
<evidence type="ECO:0000313" key="6">
    <source>
        <dbReference type="Proteomes" id="UP000464378"/>
    </source>
</evidence>
<dbReference type="AlphaFoldDB" id="A0A6C2YU96"/>
<keyword evidence="3 5" id="KW-0808">Transferase</keyword>
<gene>
    <name evidence="5" type="ORF">GMBLW1_42320</name>
</gene>
<reference evidence="5" key="1">
    <citation type="submission" date="2019-04" db="EMBL/GenBank/DDBJ databases">
        <authorList>
            <consortium name="Science for Life Laboratories"/>
        </authorList>
    </citation>
    <scope>NUCLEOTIDE SEQUENCE</scope>
    <source>
        <strain evidence="5">MBLW1</strain>
    </source>
</reference>
<feature type="domain" description="Glycosyltransferase 2-like" evidence="4">
    <location>
        <begin position="12"/>
        <end position="185"/>
    </location>
</feature>
<dbReference type="SUPFAM" id="SSF53448">
    <property type="entry name" value="Nucleotide-diphospho-sugar transferases"/>
    <property type="match status" value="1"/>
</dbReference>
<dbReference type="CDD" id="cd04186">
    <property type="entry name" value="GT_2_like_c"/>
    <property type="match status" value="1"/>
</dbReference>
<dbReference type="EMBL" id="LR593887">
    <property type="protein sequence ID" value="VTS07280.1"/>
    <property type="molecule type" value="Genomic_DNA"/>
</dbReference>
<keyword evidence="6" id="KW-1185">Reference proteome</keyword>
<organism evidence="5">
    <name type="scientific">Tuwongella immobilis</name>
    <dbReference type="NCBI Taxonomy" id="692036"/>
    <lineage>
        <taxon>Bacteria</taxon>
        <taxon>Pseudomonadati</taxon>
        <taxon>Planctomycetota</taxon>
        <taxon>Planctomycetia</taxon>
        <taxon>Gemmatales</taxon>
        <taxon>Gemmataceae</taxon>
        <taxon>Tuwongella</taxon>
    </lineage>
</organism>
<dbReference type="KEGG" id="tim:GMBLW1_42320"/>
<comment type="similarity">
    <text evidence="1">Belongs to the glycosyltransferase 2 family.</text>
</comment>
<protein>
    <recommendedName>
        <fullName evidence="4">Glycosyltransferase 2-like domain-containing protein</fullName>
    </recommendedName>
</protein>
<evidence type="ECO:0000256" key="2">
    <source>
        <dbReference type="ARBA" id="ARBA00022676"/>
    </source>
</evidence>
<evidence type="ECO:0000259" key="4">
    <source>
        <dbReference type="Pfam" id="PF00535"/>
    </source>
</evidence>
<dbReference type="GO" id="GO:0016757">
    <property type="term" value="F:glycosyltransferase activity"/>
    <property type="evidence" value="ECO:0007669"/>
    <property type="project" value="UniProtKB-KW"/>
</dbReference>
<name>A0A6C2YU96_9BACT</name>
<dbReference type="Pfam" id="PF00535">
    <property type="entry name" value="Glycos_transf_2"/>
    <property type="match status" value="1"/>
</dbReference>
<evidence type="ECO:0000256" key="1">
    <source>
        <dbReference type="ARBA" id="ARBA00006739"/>
    </source>
</evidence>
<dbReference type="InParanoid" id="A0A6C2YU96"/>
<dbReference type="EMBL" id="LR586016">
    <property type="protein sequence ID" value="VIP04961.1"/>
    <property type="molecule type" value="Genomic_DNA"/>
</dbReference>
<evidence type="ECO:0000313" key="5">
    <source>
        <dbReference type="EMBL" id="VIP04961.1"/>
    </source>
</evidence>